<evidence type="ECO:0000256" key="2">
    <source>
        <dbReference type="HAMAP-Rule" id="MF_01539"/>
    </source>
</evidence>
<keyword evidence="2" id="KW-0694">RNA-binding</keyword>
<name>A0A1T4N829_9FIRM</name>
<keyword evidence="2" id="KW-0067">ATP-binding</keyword>
<dbReference type="OrthoDB" id="9769796at2"/>
<keyword evidence="4" id="KW-1185">Reference proteome</keyword>
<comment type="similarity">
    <text evidence="2">Belongs to the TmcAL family.</text>
</comment>
<keyword evidence="2" id="KW-0436">Ligase</keyword>
<organism evidence="3 4">
    <name type="scientific">Carboxydocella sporoproducens DSM 16521</name>
    <dbReference type="NCBI Taxonomy" id="1121270"/>
    <lineage>
        <taxon>Bacteria</taxon>
        <taxon>Bacillati</taxon>
        <taxon>Bacillota</taxon>
        <taxon>Clostridia</taxon>
        <taxon>Eubacteriales</taxon>
        <taxon>Clostridiales Family XVI. Incertae Sedis</taxon>
        <taxon>Carboxydocella</taxon>
    </lineage>
</organism>
<dbReference type="PANTHER" id="PTHR37825:SF1">
    <property type="entry name" value="TRNA(MET) CYTIDINE ACETATE LIGASE"/>
    <property type="match status" value="1"/>
</dbReference>
<protein>
    <recommendedName>
        <fullName evidence="2">tRNA(Met) cytidine acetate ligase</fullName>
        <ecNumber evidence="2">6.3.4.-</ecNumber>
    </recommendedName>
</protein>
<dbReference type="EMBL" id="FUXM01000006">
    <property type="protein sequence ID" value="SJZ75409.1"/>
    <property type="molecule type" value="Genomic_DNA"/>
</dbReference>
<dbReference type="AlphaFoldDB" id="A0A1T4N829"/>
<dbReference type="GO" id="GO:0006400">
    <property type="term" value="P:tRNA modification"/>
    <property type="evidence" value="ECO:0007669"/>
    <property type="project" value="UniProtKB-UniRule"/>
</dbReference>
<feature type="binding site" evidence="2">
    <location>
        <position position="155"/>
    </location>
    <ligand>
        <name>ATP</name>
        <dbReference type="ChEBI" id="CHEBI:30616"/>
    </ligand>
</feature>
<evidence type="ECO:0000313" key="3">
    <source>
        <dbReference type="EMBL" id="SJZ75409.1"/>
    </source>
</evidence>
<comment type="caution">
    <text evidence="2">Lacks conserved residue(s) required for the propagation of feature annotation.</text>
</comment>
<keyword evidence="2" id="KW-0963">Cytoplasm</keyword>
<dbReference type="GO" id="GO:0000049">
    <property type="term" value="F:tRNA binding"/>
    <property type="evidence" value="ECO:0007669"/>
    <property type="project" value="UniProtKB-KW"/>
</dbReference>
<feature type="binding site" evidence="2">
    <location>
        <position position="180"/>
    </location>
    <ligand>
        <name>ATP</name>
        <dbReference type="ChEBI" id="CHEBI:30616"/>
    </ligand>
</feature>
<dbReference type="Pfam" id="PF05636">
    <property type="entry name" value="HIGH_NTase1"/>
    <property type="match status" value="1"/>
</dbReference>
<dbReference type="GO" id="GO:0016879">
    <property type="term" value="F:ligase activity, forming carbon-nitrogen bonds"/>
    <property type="evidence" value="ECO:0007669"/>
    <property type="project" value="UniProtKB-UniRule"/>
</dbReference>
<proteinExistence type="inferred from homology"/>
<evidence type="ECO:0000256" key="1">
    <source>
        <dbReference type="ARBA" id="ARBA00022694"/>
    </source>
</evidence>
<comment type="catalytic activity">
    <reaction evidence="2">
        <text>cytidine(34) in elongator tRNA(Met) + acetate + ATP = N(4)-acetylcytidine(34) in elongator tRNA(Met) + AMP + diphosphate</text>
        <dbReference type="Rhea" id="RHEA:58144"/>
        <dbReference type="Rhea" id="RHEA-COMP:10693"/>
        <dbReference type="Rhea" id="RHEA-COMP:10694"/>
        <dbReference type="ChEBI" id="CHEBI:30089"/>
        <dbReference type="ChEBI" id="CHEBI:30616"/>
        <dbReference type="ChEBI" id="CHEBI:33019"/>
        <dbReference type="ChEBI" id="CHEBI:74900"/>
        <dbReference type="ChEBI" id="CHEBI:82748"/>
        <dbReference type="ChEBI" id="CHEBI:456215"/>
    </reaction>
</comment>
<comment type="subcellular location">
    <subcellularLocation>
        <location evidence="2">Cytoplasm</location>
    </subcellularLocation>
</comment>
<keyword evidence="1 2" id="KW-0819">tRNA processing</keyword>
<keyword evidence="2" id="KW-0547">Nucleotide-binding</keyword>
<dbReference type="NCBIfam" id="NF010191">
    <property type="entry name" value="PRK13670.1"/>
    <property type="match status" value="1"/>
</dbReference>
<dbReference type="PANTHER" id="PTHR37825">
    <property type="entry name" value="TRNA(MET) CYTIDINE ACETATE LIGASE"/>
    <property type="match status" value="1"/>
</dbReference>
<accession>A0A1T4N829</accession>
<feature type="binding site" evidence="2">
    <location>
        <position position="102"/>
    </location>
    <ligand>
        <name>ATP</name>
        <dbReference type="ChEBI" id="CHEBI:30616"/>
    </ligand>
</feature>
<keyword evidence="3" id="KW-0808">Transferase</keyword>
<gene>
    <name evidence="2" type="primary">tmcAL</name>
    <name evidence="3" type="ORF">SAMN02745885_00832</name>
</gene>
<keyword evidence="2" id="KW-0820">tRNA-binding</keyword>
<sequence length="401" mass="45373">MHVVGLITEYNPFHNGHAWHLHEAKRLSAADFVLCVMSGSFVQRGEPAVLDKWTRAQMAIAAGADVVLELPVAFVLRSAGTFARGAVQVLAATGVITHLCFGSESGQLQPLQEVADLLDEGWWEKDVGELIRQGHSFPKARYLAMKQPEALATPNNILGVEYLRAIKKMNLGWEVFTIPRRQAHYHDEELPAATERETIASATAVRKAWQEKGTAPLAYLPVPTWPYLQEAVEQGRGPVFMDRLWPFLCWQLRQDGAESRLLATVDGERALVNRIFNAVTVAGSWQELVQLTKTKAYTWTRIQRVLCQFLLNFTREEANNWDETGPAYLRLLAYSQRGRQLLKQIKKAGSLPLVTRTTPWRYHRQMRLDSLATDLHSLLWPQPLPRPGLDWRRWPTGPTGS</sequence>
<reference evidence="4" key="1">
    <citation type="submission" date="2017-02" db="EMBL/GenBank/DDBJ databases">
        <authorList>
            <person name="Varghese N."/>
            <person name="Submissions S."/>
        </authorList>
    </citation>
    <scope>NUCLEOTIDE SEQUENCE [LARGE SCALE GENOMIC DNA]</scope>
    <source>
        <strain evidence="4">DSM 16521</strain>
    </source>
</reference>
<evidence type="ECO:0000313" key="4">
    <source>
        <dbReference type="Proteomes" id="UP000189933"/>
    </source>
</evidence>
<dbReference type="GO" id="GO:0005524">
    <property type="term" value="F:ATP binding"/>
    <property type="evidence" value="ECO:0007669"/>
    <property type="project" value="UniProtKB-KW"/>
</dbReference>
<dbReference type="EC" id="6.3.4.-" evidence="2"/>
<dbReference type="RefSeq" id="WP_078664936.1">
    <property type="nucleotide sequence ID" value="NZ_FUXM01000006.1"/>
</dbReference>
<dbReference type="Proteomes" id="UP000189933">
    <property type="component" value="Unassembled WGS sequence"/>
</dbReference>
<comment type="function">
    <text evidence="2">Catalyzes the formation of N(4)-acetylcytidine (ac(4)C) at the wobble position of elongator tRNA(Met), using acetate and ATP as substrates. First activates an acetate ion to form acetyladenylate (Ac-AMP) and then transfers the acetyl group to tRNA to form ac(4)C34.</text>
</comment>
<dbReference type="GO" id="GO:0005737">
    <property type="term" value="C:cytoplasm"/>
    <property type="evidence" value="ECO:0007669"/>
    <property type="project" value="UniProtKB-SubCell"/>
</dbReference>
<dbReference type="GO" id="GO:0016740">
    <property type="term" value="F:transferase activity"/>
    <property type="evidence" value="ECO:0007669"/>
    <property type="project" value="UniProtKB-KW"/>
</dbReference>
<dbReference type="HAMAP" id="MF_01539">
    <property type="entry name" value="TmcAL"/>
    <property type="match status" value="1"/>
</dbReference>
<dbReference type="Gene3D" id="3.40.50.620">
    <property type="entry name" value="HUPs"/>
    <property type="match status" value="1"/>
</dbReference>
<feature type="binding site" evidence="2">
    <location>
        <begin position="7"/>
        <end position="20"/>
    </location>
    <ligand>
        <name>ATP</name>
        <dbReference type="ChEBI" id="CHEBI:30616"/>
    </ligand>
</feature>
<dbReference type="InterPro" id="IPR014729">
    <property type="entry name" value="Rossmann-like_a/b/a_fold"/>
</dbReference>
<dbReference type="SUPFAM" id="SSF52374">
    <property type="entry name" value="Nucleotidylyl transferase"/>
    <property type="match status" value="1"/>
</dbReference>
<dbReference type="InterPro" id="IPR008513">
    <property type="entry name" value="tRNA(Met)_cyd_acetate_ligase"/>
</dbReference>